<evidence type="ECO:0000313" key="1">
    <source>
        <dbReference type="EnsemblMetazoa" id="GPPI045628-PA"/>
    </source>
</evidence>
<protein>
    <submittedName>
        <fullName evidence="1">Uncharacterized protein</fullName>
    </submittedName>
</protein>
<dbReference type="VEuPathDB" id="VectorBase:GPPI045628"/>
<proteinExistence type="predicted"/>
<dbReference type="EMBL" id="JXJN01023467">
    <property type="status" value="NOT_ANNOTATED_CDS"/>
    <property type="molecule type" value="Genomic_DNA"/>
</dbReference>
<reference evidence="2" key="1">
    <citation type="submission" date="2015-01" db="EMBL/GenBank/DDBJ databases">
        <authorList>
            <person name="Aksoy S."/>
            <person name="Warren W."/>
            <person name="Wilson R.K."/>
        </authorList>
    </citation>
    <scope>NUCLEOTIDE SEQUENCE [LARGE SCALE GENOMIC DNA]</scope>
    <source>
        <strain evidence="2">IAEA</strain>
    </source>
</reference>
<dbReference type="EnsemblMetazoa" id="GPPI045628-RA">
    <property type="protein sequence ID" value="GPPI045628-PA"/>
    <property type="gene ID" value="GPPI045628"/>
</dbReference>
<dbReference type="Proteomes" id="UP000092460">
    <property type="component" value="Unassembled WGS sequence"/>
</dbReference>
<evidence type="ECO:0000313" key="2">
    <source>
        <dbReference type="Proteomes" id="UP000092460"/>
    </source>
</evidence>
<dbReference type="AlphaFoldDB" id="A0A1B0C053"/>
<reference evidence="1" key="2">
    <citation type="submission" date="2020-05" db="UniProtKB">
        <authorList>
            <consortium name="EnsemblMetazoa"/>
        </authorList>
    </citation>
    <scope>IDENTIFICATION</scope>
    <source>
        <strain evidence="1">IAEA</strain>
    </source>
</reference>
<organism evidence="1 2">
    <name type="scientific">Glossina palpalis gambiensis</name>
    <dbReference type="NCBI Taxonomy" id="67801"/>
    <lineage>
        <taxon>Eukaryota</taxon>
        <taxon>Metazoa</taxon>
        <taxon>Ecdysozoa</taxon>
        <taxon>Arthropoda</taxon>
        <taxon>Hexapoda</taxon>
        <taxon>Insecta</taxon>
        <taxon>Pterygota</taxon>
        <taxon>Neoptera</taxon>
        <taxon>Endopterygota</taxon>
        <taxon>Diptera</taxon>
        <taxon>Brachycera</taxon>
        <taxon>Muscomorpha</taxon>
        <taxon>Hippoboscoidea</taxon>
        <taxon>Glossinidae</taxon>
        <taxon>Glossina</taxon>
    </lineage>
</organism>
<accession>A0A1B0C053</accession>
<name>A0A1B0C053_9MUSC</name>
<keyword evidence="2" id="KW-1185">Reference proteome</keyword>
<sequence length="74" mass="8567">MRQDIKVHYPAEYNENISYGFVYVSGTRVAFFDKTTNYFGFLHCGYMTLSVNAVTVPDRPIISTFDTETIFHND</sequence>